<dbReference type="SFLD" id="SFLDF00111">
    <property type="entry name" value="L-fuconate_dehydratase"/>
    <property type="match status" value="1"/>
</dbReference>
<dbReference type="InterPro" id="IPR029017">
    <property type="entry name" value="Enolase-like_N"/>
</dbReference>
<protein>
    <recommendedName>
        <fullName evidence="5">Mandelate racemase/muconate lactonizing enzyme C-terminal domain-containing protein</fullName>
    </recommendedName>
</protein>
<feature type="domain" description="Mandelate racemase/muconate lactonizing enzyme C-terminal" evidence="5">
    <location>
        <begin position="378"/>
        <end position="476"/>
    </location>
</feature>
<dbReference type="PANTHER" id="PTHR13794:SF58">
    <property type="entry name" value="MITOCHONDRIAL ENOLASE SUPERFAMILY MEMBER 1"/>
    <property type="match status" value="1"/>
</dbReference>
<evidence type="ECO:0000313" key="6">
    <source>
        <dbReference type="EMBL" id="PWI68852.1"/>
    </source>
</evidence>
<dbReference type="SUPFAM" id="SSF54826">
    <property type="entry name" value="Enolase N-terminal domain-like"/>
    <property type="match status" value="1"/>
</dbReference>
<dbReference type="GO" id="GO:0050023">
    <property type="term" value="F:L-fuconate dehydratase activity"/>
    <property type="evidence" value="ECO:0007669"/>
    <property type="project" value="InterPro"/>
</dbReference>
<dbReference type="Gene3D" id="3.20.20.120">
    <property type="entry name" value="Enolase-like C-terminal domain"/>
    <property type="match status" value="1"/>
</dbReference>
<evidence type="ECO:0000259" key="5">
    <source>
        <dbReference type="SMART" id="SM00922"/>
    </source>
</evidence>
<dbReference type="InterPro" id="IPR046945">
    <property type="entry name" value="RHMD-like"/>
</dbReference>
<dbReference type="InterPro" id="IPR013342">
    <property type="entry name" value="Mandelate_racemase_C"/>
</dbReference>
<dbReference type="Proteomes" id="UP000245956">
    <property type="component" value="Unassembled WGS sequence"/>
</dbReference>
<dbReference type="Gene3D" id="3.30.390.10">
    <property type="entry name" value="Enolase-like, N-terminal domain"/>
    <property type="match status" value="1"/>
</dbReference>
<dbReference type="SFLD" id="SFLDG00179">
    <property type="entry name" value="mandelate_racemase"/>
    <property type="match status" value="1"/>
</dbReference>
<dbReference type="CDD" id="cd03324">
    <property type="entry name" value="rTSbeta_L-fuconate_dehydratase"/>
    <property type="match status" value="1"/>
</dbReference>
<dbReference type="SMART" id="SM00922">
    <property type="entry name" value="MR_MLE"/>
    <property type="match status" value="1"/>
</dbReference>
<dbReference type="SFLD" id="SFLDS00001">
    <property type="entry name" value="Enolase"/>
    <property type="match status" value="1"/>
</dbReference>
<dbReference type="GO" id="GO:0016052">
    <property type="term" value="P:carbohydrate catabolic process"/>
    <property type="evidence" value="ECO:0007669"/>
    <property type="project" value="InterPro"/>
</dbReference>
<dbReference type="EMBL" id="LCWV01000013">
    <property type="protein sequence ID" value="PWI68852.1"/>
    <property type="molecule type" value="Genomic_DNA"/>
</dbReference>
<proteinExistence type="predicted"/>
<dbReference type="AlphaFoldDB" id="A0A2U3E2W7"/>
<dbReference type="SUPFAM" id="SSF51604">
    <property type="entry name" value="Enolase C-terminal domain-like"/>
    <property type="match status" value="1"/>
</dbReference>
<dbReference type="PROSITE" id="PS00909">
    <property type="entry name" value="MR_MLE_2"/>
    <property type="match status" value="1"/>
</dbReference>
<evidence type="ECO:0000313" key="7">
    <source>
        <dbReference type="Proteomes" id="UP000245956"/>
    </source>
</evidence>
<comment type="cofactor">
    <cofactor evidence="1">
        <name>Mg(2+)</name>
        <dbReference type="ChEBI" id="CHEBI:18420"/>
    </cofactor>
</comment>
<comment type="caution">
    <text evidence="6">The sequence shown here is derived from an EMBL/GenBank/DDBJ whole genome shotgun (WGS) entry which is preliminary data.</text>
</comment>
<accession>A0A2U3E2W7</accession>
<gene>
    <name evidence="6" type="ORF">PCL_01237</name>
</gene>
<organism evidence="6 7">
    <name type="scientific">Purpureocillium lilacinum</name>
    <name type="common">Paecilomyces lilacinus</name>
    <dbReference type="NCBI Taxonomy" id="33203"/>
    <lineage>
        <taxon>Eukaryota</taxon>
        <taxon>Fungi</taxon>
        <taxon>Dikarya</taxon>
        <taxon>Ascomycota</taxon>
        <taxon>Pezizomycotina</taxon>
        <taxon>Sordariomycetes</taxon>
        <taxon>Hypocreomycetidae</taxon>
        <taxon>Hypocreales</taxon>
        <taxon>Ophiocordycipitaceae</taxon>
        <taxon>Purpureocillium</taxon>
    </lineage>
</organism>
<dbReference type="PANTHER" id="PTHR13794">
    <property type="entry name" value="ENOLASE SUPERFAMILY, MANDELATE RACEMASE"/>
    <property type="match status" value="1"/>
</dbReference>
<dbReference type="InterPro" id="IPR018110">
    <property type="entry name" value="Mandel_Rmase/mucon_lact_enz_CS"/>
</dbReference>
<keyword evidence="2" id="KW-0479">Metal-binding</keyword>
<evidence type="ECO:0000256" key="3">
    <source>
        <dbReference type="ARBA" id="ARBA00022842"/>
    </source>
</evidence>
<dbReference type="InterPro" id="IPR036849">
    <property type="entry name" value="Enolase-like_C_sf"/>
</dbReference>
<dbReference type="InterPro" id="IPR029065">
    <property type="entry name" value="Enolase_C-like"/>
</dbReference>
<dbReference type="SFLD" id="SFLDF00270">
    <property type="entry name" value="L-galactonate_dehydratase"/>
    <property type="match status" value="1"/>
</dbReference>
<dbReference type="GO" id="GO:0009063">
    <property type="term" value="P:amino acid catabolic process"/>
    <property type="evidence" value="ECO:0007669"/>
    <property type="project" value="InterPro"/>
</dbReference>
<dbReference type="FunFam" id="3.20.20.120:FF:000007">
    <property type="entry name" value="Mitochondrial enolase superfamily member 1"/>
    <property type="match status" value="1"/>
</dbReference>
<keyword evidence="3" id="KW-0460">Magnesium</keyword>
<reference evidence="6 7" key="1">
    <citation type="journal article" date="2016" name="Front. Microbiol.">
        <title>Genome and transcriptome sequences reveal the specific parasitism of the nematophagous Purpureocillium lilacinum 36-1.</title>
        <authorList>
            <person name="Xie J."/>
            <person name="Li S."/>
            <person name="Mo C."/>
            <person name="Xiao X."/>
            <person name="Peng D."/>
            <person name="Wang G."/>
            <person name="Xiao Y."/>
        </authorList>
    </citation>
    <scope>NUCLEOTIDE SEQUENCE [LARGE SCALE GENOMIC DNA]</scope>
    <source>
        <strain evidence="6 7">36-1</strain>
    </source>
</reference>
<evidence type="ECO:0000256" key="4">
    <source>
        <dbReference type="ARBA" id="ARBA00023239"/>
    </source>
</evidence>
<sequence length="628" mass="69418">MRHIAVAEIRSFAAAMRHADIGDGVGTRDAASVSFAPTTFVPRRRHSFRLGWIHGSNTQKHVAVEQATRRRQLPTKPKASYLLWAPQPAGHFLHQSRPPSGRQLSGLAPASAVPGLRDARRGGFTLIYIKLQTGSTQSSSARYYLAFVNETRRHTPTSKGHSIDSKTRPQAVTKQTAAMAEITITGFRSRDVRFPTSLDKTGSDAMNAAGDYSAAYCILETDSPHSGHGMTFTIGRGNDIVCAAIDHVADRLRGRTLSSLVADWGKTWRYLVSDSQLRWIGPEKGVIHLALGAVVNALWDLWAKVLGKPVWRIVADMTPEEFVSCIDFRYITDAITPEEALDMLRAQESGKAKRIEEALASRAVPAYTTSAGWLGYGEDKMRALLHETLGQGYRHFKLKVGGSLDDDRRRLSIAREVIGYDKGNVLMVDANQIWSVPEAIDHMKQLADFKPWFIEEPTSPDDIIGHRSVREALKPYGIGVATGEMCQNRVIFKQLLMTGAIDVCQIDACRLGGVNEVLAVLLMAKKYGVPIVPHSGGVGLPEYTQHLSTIDYVVVSGKLSVLEYVDHLHEHFLHPSVIKDGYYQTPTEPGYSVEMKADSMDRYTYPGEKGVSWWTSDEAKPILEGVKI</sequence>
<keyword evidence="4" id="KW-0456">Lyase</keyword>
<dbReference type="Pfam" id="PF13378">
    <property type="entry name" value="MR_MLE_C"/>
    <property type="match status" value="1"/>
</dbReference>
<name>A0A2U3E2W7_PURLI</name>
<dbReference type="GO" id="GO:0000287">
    <property type="term" value="F:magnesium ion binding"/>
    <property type="evidence" value="ECO:0007669"/>
    <property type="project" value="TreeGrafter"/>
</dbReference>
<dbReference type="InterPro" id="IPR034610">
    <property type="entry name" value="L-fuconate_dehydratase"/>
</dbReference>
<evidence type="ECO:0000256" key="2">
    <source>
        <dbReference type="ARBA" id="ARBA00022723"/>
    </source>
</evidence>
<evidence type="ECO:0000256" key="1">
    <source>
        <dbReference type="ARBA" id="ARBA00001946"/>
    </source>
</evidence>